<evidence type="ECO:0000313" key="2">
    <source>
        <dbReference type="Proteomes" id="UP000003250"/>
    </source>
</evidence>
<dbReference type="Proteomes" id="UP000003250">
    <property type="component" value="Unassembled WGS sequence"/>
</dbReference>
<accession>H0I2G9</accession>
<dbReference type="EMBL" id="AHAM01000300">
    <property type="protein sequence ID" value="EHK52879.1"/>
    <property type="molecule type" value="Genomic_DNA"/>
</dbReference>
<proteinExistence type="predicted"/>
<reference evidence="1 2" key="1">
    <citation type="journal article" date="2012" name="J. Bacteriol.">
        <title>Draft Genome Sequence of Mesorhizobium alhagi CCNWXJ12-2T, a Novel Salt-Resistant Species Isolated from the Desert of Northwestern China.</title>
        <authorList>
            <person name="Zhou M."/>
            <person name="Chen W."/>
            <person name="Chen H."/>
            <person name="Wei G."/>
        </authorList>
    </citation>
    <scope>NUCLEOTIDE SEQUENCE [LARGE SCALE GENOMIC DNA]</scope>
    <source>
        <strain evidence="1 2">CCNWXJ12-2</strain>
    </source>
</reference>
<dbReference type="AlphaFoldDB" id="H0I2G9"/>
<protein>
    <submittedName>
        <fullName evidence="1">Uncharacterized protein</fullName>
    </submittedName>
</protein>
<keyword evidence="2" id="KW-1185">Reference proteome</keyword>
<sequence length="34" mass="3501">MVAMLVDDAIGILAQRAAVPLISRLGAAGLRLPK</sequence>
<name>H0I2G9_9HYPH</name>
<gene>
    <name evidence="1" type="ORF">MAXJ12_33364</name>
</gene>
<organism evidence="1 2">
    <name type="scientific">Mesorhizobium alhagi CCNWXJ12-2</name>
    <dbReference type="NCBI Taxonomy" id="1107882"/>
    <lineage>
        <taxon>Bacteria</taxon>
        <taxon>Pseudomonadati</taxon>
        <taxon>Pseudomonadota</taxon>
        <taxon>Alphaproteobacteria</taxon>
        <taxon>Hyphomicrobiales</taxon>
        <taxon>Phyllobacteriaceae</taxon>
        <taxon>Allomesorhizobium</taxon>
    </lineage>
</organism>
<evidence type="ECO:0000313" key="1">
    <source>
        <dbReference type="EMBL" id="EHK52879.1"/>
    </source>
</evidence>